<dbReference type="CDD" id="cd02145">
    <property type="entry name" value="BluB"/>
    <property type="match status" value="1"/>
</dbReference>
<dbReference type="EMBL" id="UOFX01000016">
    <property type="protein sequence ID" value="VAX06702.1"/>
    <property type="molecule type" value="Genomic_DNA"/>
</dbReference>
<proteinExistence type="predicted"/>
<evidence type="ECO:0000256" key="1">
    <source>
        <dbReference type="ARBA" id="ARBA00022630"/>
    </source>
</evidence>
<dbReference type="PANTHER" id="PTHR23026:SF90">
    <property type="entry name" value="IODOTYROSINE DEIODINASE 1"/>
    <property type="match status" value="1"/>
</dbReference>
<dbReference type="Pfam" id="PF00881">
    <property type="entry name" value="Nitroreductase"/>
    <property type="match status" value="1"/>
</dbReference>
<dbReference type="PANTHER" id="PTHR23026">
    <property type="entry name" value="NADPH NITROREDUCTASE"/>
    <property type="match status" value="1"/>
</dbReference>
<evidence type="ECO:0000313" key="5">
    <source>
        <dbReference type="EMBL" id="VAX06702.1"/>
    </source>
</evidence>
<sequence>MKITTAERDGLYKTIYNRRDTRGEFLPDQVSDEVLKRILNAAHHAPSVGFMQPWDFIIVRDQTIRQQIKDAFEVAHNEAAEMFDEQQREQYRSFKLEGIMEAPLGITITCDRRRTGNVVIGRTANKEMDLYSSVCAVQNLWLAARAENLGVGWVSIIHHKTLKEILGIPRFVVPIAYLCIGHVSHFHEKPELEKAGWLPRLPIEELIHQDRW</sequence>
<evidence type="ECO:0000259" key="4">
    <source>
        <dbReference type="Pfam" id="PF00881"/>
    </source>
</evidence>
<dbReference type="InterPro" id="IPR000415">
    <property type="entry name" value="Nitroreductase-like"/>
</dbReference>
<organism evidence="5">
    <name type="scientific">hydrothermal vent metagenome</name>
    <dbReference type="NCBI Taxonomy" id="652676"/>
    <lineage>
        <taxon>unclassified sequences</taxon>
        <taxon>metagenomes</taxon>
        <taxon>ecological metagenomes</taxon>
    </lineage>
</organism>
<evidence type="ECO:0000256" key="2">
    <source>
        <dbReference type="ARBA" id="ARBA00022643"/>
    </source>
</evidence>
<protein>
    <submittedName>
        <fullName evidence="5">Cobalamin biosynthesis protein BluB @ 5,6-dimethylbenzimidazole synthase, flavin destructase family</fullName>
    </submittedName>
</protein>
<dbReference type="GO" id="GO:0016491">
    <property type="term" value="F:oxidoreductase activity"/>
    <property type="evidence" value="ECO:0007669"/>
    <property type="project" value="UniProtKB-KW"/>
</dbReference>
<keyword evidence="1" id="KW-0285">Flavoprotein</keyword>
<evidence type="ECO:0000256" key="3">
    <source>
        <dbReference type="ARBA" id="ARBA00023002"/>
    </source>
</evidence>
<gene>
    <name evidence="5" type="ORF">MNBD_GAMMA26-457</name>
</gene>
<keyword evidence="2" id="KW-0288">FMN</keyword>
<name>A0A3B1ASI6_9ZZZZ</name>
<accession>A0A3B1ASI6</accession>
<feature type="domain" description="Nitroreductase" evidence="4">
    <location>
        <begin position="15"/>
        <end position="182"/>
    </location>
</feature>
<reference evidence="5" key="1">
    <citation type="submission" date="2018-06" db="EMBL/GenBank/DDBJ databases">
        <authorList>
            <person name="Zhirakovskaya E."/>
        </authorList>
    </citation>
    <scope>NUCLEOTIDE SEQUENCE</scope>
</reference>
<dbReference type="NCBIfam" id="TIGR02476">
    <property type="entry name" value="BluB"/>
    <property type="match status" value="1"/>
</dbReference>
<dbReference type="SUPFAM" id="SSF55469">
    <property type="entry name" value="FMN-dependent nitroreductase-like"/>
    <property type="match status" value="1"/>
</dbReference>
<dbReference type="InterPro" id="IPR029479">
    <property type="entry name" value="Nitroreductase"/>
</dbReference>
<keyword evidence="3" id="KW-0560">Oxidoreductase</keyword>
<dbReference type="AlphaFoldDB" id="A0A3B1ASI6"/>
<dbReference type="InterPro" id="IPR050627">
    <property type="entry name" value="Nitroreductase/BluB"/>
</dbReference>
<dbReference type="InterPro" id="IPR012825">
    <property type="entry name" value="BluB"/>
</dbReference>
<dbReference type="Gene3D" id="3.40.109.10">
    <property type="entry name" value="NADH Oxidase"/>
    <property type="match status" value="1"/>
</dbReference>